<protein>
    <submittedName>
        <fullName evidence="1">DUF885 domain-containing protein</fullName>
    </submittedName>
</protein>
<organism evidence="1 2">
    <name type="scientific">Catenulispora yoronensis</name>
    <dbReference type="NCBI Taxonomy" id="450799"/>
    <lineage>
        <taxon>Bacteria</taxon>
        <taxon>Bacillati</taxon>
        <taxon>Actinomycetota</taxon>
        <taxon>Actinomycetes</taxon>
        <taxon>Catenulisporales</taxon>
        <taxon>Catenulisporaceae</taxon>
        <taxon>Catenulispora</taxon>
    </lineage>
</organism>
<gene>
    <name evidence="1" type="ORF">GCM10009839_73250</name>
</gene>
<proteinExistence type="predicted"/>
<dbReference type="PANTHER" id="PTHR33361">
    <property type="entry name" value="GLR0591 PROTEIN"/>
    <property type="match status" value="1"/>
</dbReference>
<evidence type="ECO:0000313" key="1">
    <source>
        <dbReference type="EMBL" id="GAA2054450.1"/>
    </source>
</evidence>
<name>A0ABN2V845_9ACTN</name>
<dbReference type="InterPro" id="IPR010281">
    <property type="entry name" value="DUF885"/>
</dbReference>
<dbReference type="RefSeq" id="WP_344670298.1">
    <property type="nucleotide sequence ID" value="NZ_BAAAQN010000059.1"/>
</dbReference>
<keyword evidence="2" id="KW-1185">Reference proteome</keyword>
<reference evidence="1 2" key="1">
    <citation type="journal article" date="2019" name="Int. J. Syst. Evol. Microbiol.">
        <title>The Global Catalogue of Microorganisms (GCM) 10K type strain sequencing project: providing services to taxonomists for standard genome sequencing and annotation.</title>
        <authorList>
            <consortium name="The Broad Institute Genomics Platform"/>
            <consortium name="The Broad Institute Genome Sequencing Center for Infectious Disease"/>
            <person name="Wu L."/>
            <person name="Ma J."/>
        </authorList>
    </citation>
    <scope>NUCLEOTIDE SEQUENCE [LARGE SCALE GENOMIC DNA]</scope>
    <source>
        <strain evidence="1 2">JCM 16014</strain>
    </source>
</reference>
<accession>A0ABN2V845</accession>
<dbReference type="PANTHER" id="PTHR33361:SF2">
    <property type="entry name" value="DUF885 DOMAIN-CONTAINING PROTEIN"/>
    <property type="match status" value="1"/>
</dbReference>
<dbReference type="EMBL" id="BAAAQN010000059">
    <property type="protein sequence ID" value="GAA2054450.1"/>
    <property type="molecule type" value="Genomic_DNA"/>
</dbReference>
<sequence>MTSINEIAEDYVARYVELDPQFATDLGVPGHDHELTDISLEGFAARNTLTASTLAAIRALEPADEHERVAKEAMEERLALAVECYEAGDDTSSLNVIASPLQSVRAVFDQMSTEGEENHANIAARLAAVPAALEQLKATLLDSAAQGRTSARRQVLACAKQTQDWNGERGGESFWAGLVTRTGATGAVREDLDRGAAAAGAATADFGRFLTEELLPSAPEKDAVGRERYQRASREFLGDTVDLEETYAWGLEEVARLRAEMALTASRIVPGGGLKDALAELDSDPARKISGADNFRAWMQDKSDAAVAELADVHFDIPDPVRRLECMIAPTHDGVMYYTPPSEDFTRPGRMWWSVPEGQTEFATWRETTTVYHEGVPGHHLQCAQTAYRKDLLNRWQRSMCWVSGHGEGWALYAERLMDDLGYLSDPGDKLGMLDGQMMRAVRVVVDLGMHLELEIPAGFDFGGGGGGGGGVDHAGERWTPELGWQFMTANVNTEEAQLAFELDRYLGWPGQAPAYKVGERIWLQARDDAKARKGAEFDLKTFHRQALDLGSIGLKPLREALGRL</sequence>
<comment type="caution">
    <text evidence="1">The sequence shown here is derived from an EMBL/GenBank/DDBJ whole genome shotgun (WGS) entry which is preliminary data.</text>
</comment>
<evidence type="ECO:0000313" key="2">
    <source>
        <dbReference type="Proteomes" id="UP001500751"/>
    </source>
</evidence>
<dbReference type="Pfam" id="PF05960">
    <property type="entry name" value="DUF885"/>
    <property type="match status" value="1"/>
</dbReference>
<dbReference type="Proteomes" id="UP001500751">
    <property type="component" value="Unassembled WGS sequence"/>
</dbReference>